<dbReference type="InterPro" id="IPR019775">
    <property type="entry name" value="WD40_repeat_CS"/>
</dbReference>
<gene>
    <name evidence="4" type="ORF">BOTCAL_1785g00010</name>
</gene>
<dbReference type="PROSITE" id="PS00678">
    <property type="entry name" value="WD_REPEATS_1"/>
    <property type="match status" value="3"/>
</dbReference>
<reference evidence="4 5" key="1">
    <citation type="submission" date="2017-11" db="EMBL/GenBank/DDBJ databases">
        <title>Comparative genomics of Botrytis spp.</title>
        <authorList>
            <person name="Valero-Jimenez C.A."/>
            <person name="Tapia P."/>
            <person name="Veloso J."/>
            <person name="Silva-Moreno E."/>
            <person name="Staats M."/>
            <person name="Valdes J.H."/>
            <person name="Van Kan J.A.L."/>
        </authorList>
    </citation>
    <scope>NUCLEOTIDE SEQUENCE [LARGE SCALE GENOMIC DNA]</scope>
    <source>
        <strain evidence="4 5">MUCL2830</strain>
    </source>
</reference>
<sequence>MGESLQTLEGHSNSVFSIAFSPNGKIVASGSSDNTIRLWDIAICESLQTLEGHSNAVLSVAFSPNGKIIASGSSDNTIRLWDTTTGELLQTLEGYSNTVLSIAFSPNGKMVASGSSDNTIRLWDTATGESLQTLEGHSSLKASSVFEQYSISNHWIVEKVDKEIRNILWLPSDYRPYITSFYKETIVIGSSSDRIFFLKLEYGNHILST</sequence>
<dbReference type="AlphaFoldDB" id="A0A4Y8CAI4"/>
<dbReference type="PRINTS" id="PR00320">
    <property type="entry name" value="GPROTEINBRPT"/>
</dbReference>
<proteinExistence type="predicted"/>
<evidence type="ECO:0000313" key="5">
    <source>
        <dbReference type="Proteomes" id="UP000297299"/>
    </source>
</evidence>
<dbReference type="STRING" id="38488.A0A4Y8CAI4"/>
<dbReference type="EMBL" id="PHWZ01001781">
    <property type="protein sequence ID" value="TEY20404.1"/>
    <property type="molecule type" value="Genomic_DNA"/>
</dbReference>
<dbReference type="PROSITE" id="PS50082">
    <property type="entry name" value="WD_REPEATS_2"/>
    <property type="match status" value="3"/>
</dbReference>
<feature type="repeat" description="WD" evidence="3">
    <location>
        <begin position="92"/>
        <end position="133"/>
    </location>
</feature>
<keyword evidence="1 3" id="KW-0853">WD repeat</keyword>
<keyword evidence="5" id="KW-1185">Reference proteome</keyword>
<dbReference type="PROSITE" id="PS50294">
    <property type="entry name" value="WD_REPEATS_REGION"/>
    <property type="match status" value="3"/>
</dbReference>
<dbReference type="InterPro" id="IPR020472">
    <property type="entry name" value="WD40_PAC1"/>
</dbReference>
<dbReference type="PANTHER" id="PTHR45333:SF1">
    <property type="entry name" value="CHROMOSOME UNDETERMINED SCAFFOLD_625, WHOLE GENOME SHOTGUN SEQUENCE"/>
    <property type="match status" value="1"/>
</dbReference>
<accession>A0A4Y8CAI4</accession>
<dbReference type="OrthoDB" id="538223at2759"/>
<protein>
    <submittedName>
        <fullName evidence="4">Uncharacterized protein</fullName>
    </submittedName>
</protein>
<dbReference type="InterPro" id="IPR036322">
    <property type="entry name" value="WD40_repeat_dom_sf"/>
</dbReference>
<dbReference type="Proteomes" id="UP000297299">
    <property type="component" value="Unassembled WGS sequence"/>
</dbReference>
<dbReference type="CDD" id="cd00200">
    <property type="entry name" value="WD40"/>
    <property type="match status" value="1"/>
</dbReference>
<dbReference type="Gene3D" id="2.130.10.10">
    <property type="entry name" value="YVTN repeat-like/Quinoprotein amine dehydrogenase"/>
    <property type="match status" value="2"/>
</dbReference>
<evidence type="ECO:0000313" key="4">
    <source>
        <dbReference type="EMBL" id="TEY20404.1"/>
    </source>
</evidence>
<dbReference type="InterPro" id="IPR015943">
    <property type="entry name" value="WD40/YVTN_repeat-like_dom_sf"/>
</dbReference>
<feature type="repeat" description="WD" evidence="3">
    <location>
        <begin position="50"/>
        <end position="91"/>
    </location>
</feature>
<dbReference type="InterPro" id="IPR001680">
    <property type="entry name" value="WD40_rpt"/>
</dbReference>
<comment type="caution">
    <text evidence="4">The sequence shown here is derived from an EMBL/GenBank/DDBJ whole genome shotgun (WGS) entry which is preliminary data.</text>
</comment>
<dbReference type="Pfam" id="PF00400">
    <property type="entry name" value="WD40"/>
    <property type="match status" value="3"/>
</dbReference>
<name>A0A4Y8CAI4_9HELO</name>
<dbReference type="SUPFAM" id="SSF50978">
    <property type="entry name" value="WD40 repeat-like"/>
    <property type="match status" value="1"/>
</dbReference>
<dbReference type="SMART" id="SM00320">
    <property type="entry name" value="WD40"/>
    <property type="match status" value="3"/>
</dbReference>
<organism evidence="4 5">
    <name type="scientific">Botryotinia calthae</name>
    <dbReference type="NCBI Taxonomy" id="38488"/>
    <lineage>
        <taxon>Eukaryota</taxon>
        <taxon>Fungi</taxon>
        <taxon>Dikarya</taxon>
        <taxon>Ascomycota</taxon>
        <taxon>Pezizomycotina</taxon>
        <taxon>Leotiomycetes</taxon>
        <taxon>Helotiales</taxon>
        <taxon>Sclerotiniaceae</taxon>
        <taxon>Botryotinia</taxon>
    </lineage>
</organism>
<evidence type="ECO:0000256" key="1">
    <source>
        <dbReference type="ARBA" id="ARBA00022574"/>
    </source>
</evidence>
<evidence type="ECO:0000256" key="3">
    <source>
        <dbReference type="PROSITE-ProRule" id="PRU00221"/>
    </source>
</evidence>
<keyword evidence="2" id="KW-0677">Repeat</keyword>
<dbReference type="PANTHER" id="PTHR45333">
    <property type="entry name" value="MEMBRANE PROTEIN-RELATED"/>
    <property type="match status" value="1"/>
</dbReference>
<feature type="repeat" description="WD" evidence="3">
    <location>
        <begin position="8"/>
        <end position="49"/>
    </location>
</feature>
<evidence type="ECO:0000256" key="2">
    <source>
        <dbReference type="ARBA" id="ARBA00022737"/>
    </source>
</evidence>